<sequence>MTDTERNQLSGKALEAYDRMLEQVQSRLRTMQDTTLETLEGEVDNAIEAEQELREMTKDEISLLGTYLQRDLEHLMHFVDETGEGLAEWLQLDMSLLEQRLTERLLSVADQTLVDTLALRQKLESHDAGQYISGEVATAGMFQCLNCEHMLCLTSTSHLEPCEACGSHYYKRVTSRWPRKES</sequence>
<dbReference type="EMBL" id="LAZR01008984">
    <property type="protein sequence ID" value="KKM75397.1"/>
    <property type="molecule type" value="Genomic_DNA"/>
</dbReference>
<feature type="coiled-coil region" evidence="1">
    <location>
        <begin position="14"/>
        <end position="59"/>
    </location>
</feature>
<dbReference type="InterPro" id="IPR009912">
    <property type="entry name" value="DUF1451"/>
</dbReference>
<accession>A0A0F9N1N5</accession>
<reference evidence="2" key="1">
    <citation type="journal article" date="2015" name="Nature">
        <title>Complex archaea that bridge the gap between prokaryotes and eukaryotes.</title>
        <authorList>
            <person name="Spang A."/>
            <person name="Saw J.H."/>
            <person name="Jorgensen S.L."/>
            <person name="Zaremba-Niedzwiedzka K."/>
            <person name="Martijn J."/>
            <person name="Lind A.E."/>
            <person name="van Eijk R."/>
            <person name="Schleper C."/>
            <person name="Guy L."/>
            <person name="Ettema T.J."/>
        </authorList>
    </citation>
    <scope>NUCLEOTIDE SEQUENCE</scope>
</reference>
<dbReference type="AlphaFoldDB" id="A0A0F9N1N5"/>
<evidence type="ECO:0000313" key="2">
    <source>
        <dbReference type="EMBL" id="KKM75397.1"/>
    </source>
</evidence>
<proteinExistence type="predicted"/>
<evidence type="ECO:0008006" key="3">
    <source>
        <dbReference type="Google" id="ProtNLM"/>
    </source>
</evidence>
<evidence type="ECO:0000256" key="1">
    <source>
        <dbReference type="SAM" id="Coils"/>
    </source>
</evidence>
<organism evidence="2">
    <name type="scientific">marine sediment metagenome</name>
    <dbReference type="NCBI Taxonomy" id="412755"/>
    <lineage>
        <taxon>unclassified sequences</taxon>
        <taxon>metagenomes</taxon>
        <taxon>ecological metagenomes</taxon>
    </lineage>
</organism>
<dbReference type="Pfam" id="PF07295">
    <property type="entry name" value="DUF1451"/>
    <property type="match status" value="1"/>
</dbReference>
<name>A0A0F9N1N5_9ZZZZ</name>
<comment type="caution">
    <text evidence="2">The sequence shown here is derived from an EMBL/GenBank/DDBJ whole genome shotgun (WGS) entry which is preliminary data.</text>
</comment>
<protein>
    <recommendedName>
        <fullName evidence="3">Metalloendopeptidase</fullName>
    </recommendedName>
</protein>
<keyword evidence="1" id="KW-0175">Coiled coil</keyword>
<gene>
    <name evidence="2" type="ORF">LCGC14_1390660</name>
</gene>